<evidence type="ECO:0000256" key="4">
    <source>
        <dbReference type="ARBA" id="ARBA00023125"/>
    </source>
</evidence>
<keyword evidence="5" id="KW-0804">Transcription</keyword>
<keyword evidence="3" id="KW-0805">Transcription regulation</keyword>
<proteinExistence type="predicted"/>
<dbReference type="Proteomes" id="UP000680865">
    <property type="component" value="Unassembled WGS sequence"/>
</dbReference>
<keyword evidence="9" id="KW-1185">Reference proteome</keyword>
<dbReference type="InterPro" id="IPR039420">
    <property type="entry name" value="WalR-like"/>
</dbReference>
<dbReference type="GO" id="GO:0000976">
    <property type="term" value="F:transcription cis-regulatory region binding"/>
    <property type="evidence" value="ECO:0007669"/>
    <property type="project" value="TreeGrafter"/>
</dbReference>
<feature type="modified residue" description="4-aspartylphosphate" evidence="6">
    <location>
        <position position="67"/>
    </location>
</feature>
<evidence type="ECO:0000256" key="5">
    <source>
        <dbReference type="ARBA" id="ARBA00023163"/>
    </source>
</evidence>
<dbReference type="GO" id="GO:0000156">
    <property type="term" value="F:phosphorelay response regulator activity"/>
    <property type="evidence" value="ECO:0007669"/>
    <property type="project" value="TreeGrafter"/>
</dbReference>
<feature type="domain" description="Response regulatory" evidence="7">
    <location>
        <begin position="18"/>
        <end position="134"/>
    </location>
</feature>
<protein>
    <recommendedName>
        <fullName evidence="7">Response regulatory domain-containing protein</fullName>
    </recommendedName>
</protein>
<dbReference type="Gene3D" id="3.40.50.2300">
    <property type="match status" value="1"/>
</dbReference>
<dbReference type="EMBL" id="BOQP01000063">
    <property type="protein sequence ID" value="GIM84322.1"/>
    <property type="molecule type" value="Genomic_DNA"/>
</dbReference>
<dbReference type="Pfam" id="PF00072">
    <property type="entry name" value="Response_reg"/>
    <property type="match status" value="1"/>
</dbReference>
<keyword evidence="4" id="KW-0238">DNA-binding</keyword>
<evidence type="ECO:0000256" key="6">
    <source>
        <dbReference type="PROSITE-ProRule" id="PRU00169"/>
    </source>
</evidence>
<dbReference type="PANTHER" id="PTHR48111:SF1">
    <property type="entry name" value="TWO-COMPONENT RESPONSE REGULATOR ORR33"/>
    <property type="match status" value="1"/>
</dbReference>
<dbReference type="RefSeq" id="WP_213003394.1">
    <property type="nucleotide sequence ID" value="NZ_BAAATW010000029.1"/>
</dbReference>
<sequence length="139" mass="15212">MQQHALVWDGVRPPAPPSILVADDDEDIRDLVAFKLRGAGYRTLTVPDGQRALDLAEQVLPGLMILDVSMPGLDGLTVCHAIHRSRATADIPVLILSARARPYDIDLGFAIGADDYLTKPFSPNELLRRVRALLARSFS</sequence>
<dbReference type="GO" id="GO:0006355">
    <property type="term" value="P:regulation of DNA-templated transcription"/>
    <property type="evidence" value="ECO:0007669"/>
    <property type="project" value="TreeGrafter"/>
</dbReference>
<dbReference type="PROSITE" id="PS50110">
    <property type="entry name" value="RESPONSE_REGULATORY"/>
    <property type="match status" value="1"/>
</dbReference>
<reference evidence="8" key="1">
    <citation type="submission" date="2021-03" db="EMBL/GenBank/DDBJ databases">
        <title>Whole genome shotgun sequence of Actinoplanes consettensis NBRC 14913.</title>
        <authorList>
            <person name="Komaki H."/>
            <person name="Tamura T."/>
        </authorList>
    </citation>
    <scope>NUCLEOTIDE SEQUENCE</scope>
    <source>
        <strain evidence="8">NBRC 14913</strain>
    </source>
</reference>
<comment type="caution">
    <text evidence="8">The sequence shown here is derived from an EMBL/GenBank/DDBJ whole genome shotgun (WGS) entry which is preliminary data.</text>
</comment>
<dbReference type="GO" id="GO:0005829">
    <property type="term" value="C:cytosol"/>
    <property type="evidence" value="ECO:0007669"/>
    <property type="project" value="TreeGrafter"/>
</dbReference>
<dbReference type="SMART" id="SM00448">
    <property type="entry name" value="REC"/>
    <property type="match status" value="1"/>
</dbReference>
<evidence type="ECO:0000313" key="8">
    <source>
        <dbReference type="EMBL" id="GIM84322.1"/>
    </source>
</evidence>
<dbReference type="InterPro" id="IPR001789">
    <property type="entry name" value="Sig_transdc_resp-reg_receiver"/>
</dbReference>
<keyword evidence="1 6" id="KW-0597">Phosphoprotein</keyword>
<evidence type="ECO:0000256" key="1">
    <source>
        <dbReference type="ARBA" id="ARBA00022553"/>
    </source>
</evidence>
<evidence type="ECO:0000256" key="2">
    <source>
        <dbReference type="ARBA" id="ARBA00023012"/>
    </source>
</evidence>
<keyword evidence="2" id="KW-0902">Two-component regulatory system</keyword>
<dbReference type="PANTHER" id="PTHR48111">
    <property type="entry name" value="REGULATOR OF RPOS"/>
    <property type="match status" value="1"/>
</dbReference>
<dbReference type="SUPFAM" id="SSF52172">
    <property type="entry name" value="CheY-like"/>
    <property type="match status" value="1"/>
</dbReference>
<dbReference type="AlphaFoldDB" id="A0A919T4U1"/>
<organism evidence="8 9">
    <name type="scientific">Winogradskya consettensis</name>
    <dbReference type="NCBI Taxonomy" id="113560"/>
    <lineage>
        <taxon>Bacteria</taxon>
        <taxon>Bacillati</taxon>
        <taxon>Actinomycetota</taxon>
        <taxon>Actinomycetes</taxon>
        <taxon>Micromonosporales</taxon>
        <taxon>Micromonosporaceae</taxon>
        <taxon>Winogradskya</taxon>
    </lineage>
</organism>
<evidence type="ECO:0000313" key="9">
    <source>
        <dbReference type="Proteomes" id="UP000680865"/>
    </source>
</evidence>
<dbReference type="InterPro" id="IPR011006">
    <property type="entry name" value="CheY-like_superfamily"/>
</dbReference>
<gene>
    <name evidence="8" type="ORF">Aco04nite_90890</name>
</gene>
<accession>A0A919T4U1</accession>
<evidence type="ECO:0000259" key="7">
    <source>
        <dbReference type="PROSITE" id="PS50110"/>
    </source>
</evidence>
<evidence type="ECO:0000256" key="3">
    <source>
        <dbReference type="ARBA" id="ARBA00023015"/>
    </source>
</evidence>
<name>A0A919T4U1_9ACTN</name>
<dbReference type="GO" id="GO:0032993">
    <property type="term" value="C:protein-DNA complex"/>
    <property type="evidence" value="ECO:0007669"/>
    <property type="project" value="TreeGrafter"/>
</dbReference>